<feature type="coiled-coil region" evidence="1">
    <location>
        <begin position="11"/>
        <end position="52"/>
    </location>
</feature>
<evidence type="ECO:0000313" key="4">
    <source>
        <dbReference type="Proteomes" id="UP000488299"/>
    </source>
</evidence>
<protein>
    <recommendedName>
        <fullName evidence="5">Molecular chaperone DnaJ</fullName>
    </recommendedName>
</protein>
<dbReference type="AlphaFoldDB" id="A0A7J5U1I9"/>
<evidence type="ECO:0000256" key="1">
    <source>
        <dbReference type="SAM" id="Coils"/>
    </source>
</evidence>
<sequence>MAKQQVVRVSIVKEKASLSKAQKEFNELTRQIEKTERDLVNLREAADRIQQRVEGELRPLLKKLTDVQVKLVKLYDRAAMQQDLSRGDQRKLAQLITEITYDLIGQHGIDALKPIHDKYSDVTFDERVRHQHQSDALREHKRADEEAHSDGVPIEEEDSWEKAEAEAEEWRRKQADEERAARPKSEKQRVREAKRAEEARNITRSVRALYMDLVKTFHPDREPDEVEKIRKTEIMQRVTQAYDANDLLGLLRLQMEFNRIDQEHLETLADEQLGYYNKILKGQVAELDAKLFALQSQLGRMLGSAFGFIHSPVSLDFNFNTYLNQVKKMLKASKSELEVLSDTDMLKLWLKGYR</sequence>
<proteinExistence type="predicted"/>
<keyword evidence="4" id="KW-1185">Reference proteome</keyword>
<dbReference type="InterPro" id="IPR036869">
    <property type="entry name" value="J_dom_sf"/>
</dbReference>
<feature type="region of interest" description="Disordered" evidence="2">
    <location>
        <begin position="130"/>
        <end position="196"/>
    </location>
</feature>
<gene>
    <name evidence="3" type="ORF">F5984_05290</name>
</gene>
<dbReference type="EMBL" id="WELI01000002">
    <property type="protein sequence ID" value="KAB7731647.1"/>
    <property type="molecule type" value="Genomic_DNA"/>
</dbReference>
<accession>A0A7J5U1I9</accession>
<evidence type="ECO:0000256" key="2">
    <source>
        <dbReference type="SAM" id="MobiDB-lite"/>
    </source>
</evidence>
<dbReference type="RefSeq" id="WP_152123255.1">
    <property type="nucleotide sequence ID" value="NZ_WELI01000002.1"/>
</dbReference>
<reference evidence="3 4" key="1">
    <citation type="submission" date="2019-10" db="EMBL/GenBank/DDBJ databases">
        <title>Rudanella paleaurantiibacter sp. nov., isolated from sludge.</title>
        <authorList>
            <person name="Xu S.Q."/>
        </authorList>
    </citation>
    <scope>NUCLEOTIDE SEQUENCE [LARGE SCALE GENOMIC DNA]</scope>
    <source>
        <strain evidence="3 4">HX-22-17</strain>
    </source>
</reference>
<dbReference type="SUPFAM" id="SSF46565">
    <property type="entry name" value="Chaperone J-domain"/>
    <property type="match status" value="1"/>
</dbReference>
<feature type="compositionally biased region" description="Basic and acidic residues" evidence="2">
    <location>
        <begin position="160"/>
        <end position="196"/>
    </location>
</feature>
<evidence type="ECO:0000313" key="3">
    <source>
        <dbReference type="EMBL" id="KAB7731647.1"/>
    </source>
</evidence>
<feature type="compositionally biased region" description="Basic and acidic residues" evidence="2">
    <location>
        <begin position="130"/>
        <end position="149"/>
    </location>
</feature>
<dbReference type="Proteomes" id="UP000488299">
    <property type="component" value="Unassembled WGS sequence"/>
</dbReference>
<keyword evidence="1" id="KW-0175">Coiled coil</keyword>
<evidence type="ECO:0008006" key="5">
    <source>
        <dbReference type="Google" id="ProtNLM"/>
    </source>
</evidence>
<name>A0A7J5U1I9_9BACT</name>
<organism evidence="3 4">
    <name type="scientific">Rudanella paleaurantiibacter</name>
    <dbReference type="NCBI Taxonomy" id="2614655"/>
    <lineage>
        <taxon>Bacteria</taxon>
        <taxon>Pseudomonadati</taxon>
        <taxon>Bacteroidota</taxon>
        <taxon>Cytophagia</taxon>
        <taxon>Cytophagales</taxon>
        <taxon>Cytophagaceae</taxon>
        <taxon>Rudanella</taxon>
    </lineage>
</organism>
<comment type="caution">
    <text evidence="3">The sequence shown here is derived from an EMBL/GenBank/DDBJ whole genome shotgun (WGS) entry which is preliminary data.</text>
</comment>